<accession>A0A090BUM8</accession>
<dbReference type="KEGG" id="tig:THII_1084"/>
<dbReference type="GO" id="GO:0016740">
    <property type="term" value="F:transferase activity"/>
    <property type="evidence" value="ECO:0007669"/>
    <property type="project" value="UniProtKB-KW"/>
</dbReference>
<evidence type="ECO:0000313" key="2">
    <source>
        <dbReference type="Proteomes" id="UP000031623"/>
    </source>
</evidence>
<protein>
    <submittedName>
        <fullName evidence="1">Nucleotidyltransferase substrate binding protein, HI0074 family</fullName>
    </submittedName>
</protein>
<dbReference type="NCBIfam" id="TIGR01987">
    <property type="entry name" value="HI0074"/>
    <property type="match status" value="1"/>
</dbReference>
<dbReference type="InterPro" id="IPR010235">
    <property type="entry name" value="HepT"/>
</dbReference>
<dbReference type="Gene3D" id="1.20.120.330">
    <property type="entry name" value="Nucleotidyltransferases domain 2"/>
    <property type="match status" value="1"/>
</dbReference>
<dbReference type="HOGENOM" id="CLU_118479_0_0_6"/>
<keyword evidence="1" id="KW-0808">Transferase</keyword>
<dbReference type="AlphaFoldDB" id="A0A090BUM8"/>
<dbReference type="EMBL" id="AP014633">
    <property type="protein sequence ID" value="BAP55381.1"/>
    <property type="molecule type" value="Genomic_DNA"/>
</dbReference>
<gene>
    <name evidence="1" type="ORF">THII_1084</name>
</gene>
<keyword evidence="2" id="KW-1185">Reference proteome</keyword>
<dbReference type="Proteomes" id="UP000031623">
    <property type="component" value="Chromosome"/>
</dbReference>
<sequence length="132" mass="15591">MLELTSLEKALSSLEQAIVRSQREPMDEEVRDSVIQRFEYSYELSWKMLKRQLEIDSPTPVSIDAMGFKEMIRESAERGLINNPESWFEYRRQRNMTSHAYNEAKAKQVYKTALVFIQDAKTLLQNLKQRNV</sequence>
<name>A0A090BUM8_9GAMM</name>
<evidence type="ECO:0000313" key="1">
    <source>
        <dbReference type="EMBL" id="BAP55381.1"/>
    </source>
</evidence>
<dbReference type="STRING" id="40754.THII_1084"/>
<reference evidence="1 2" key="1">
    <citation type="journal article" date="2014" name="ISME J.">
        <title>Ecophysiology of Thioploca ingrica as revealed by the complete genome sequence supplemented with proteomic evidence.</title>
        <authorList>
            <person name="Kojima H."/>
            <person name="Ogura Y."/>
            <person name="Yamamoto N."/>
            <person name="Togashi T."/>
            <person name="Mori H."/>
            <person name="Watanabe T."/>
            <person name="Nemoto F."/>
            <person name="Kurokawa K."/>
            <person name="Hayashi T."/>
            <person name="Fukui M."/>
        </authorList>
    </citation>
    <scope>NUCLEOTIDE SEQUENCE [LARGE SCALE GENOMIC DNA]</scope>
</reference>
<dbReference type="Pfam" id="PF08780">
    <property type="entry name" value="NTase_sub_bind"/>
    <property type="match status" value="1"/>
</dbReference>
<proteinExistence type="predicted"/>
<organism evidence="1 2">
    <name type="scientific">Thioploca ingrica</name>
    <dbReference type="NCBI Taxonomy" id="40754"/>
    <lineage>
        <taxon>Bacteria</taxon>
        <taxon>Pseudomonadati</taxon>
        <taxon>Pseudomonadota</taxon>
        <taxon>Gammaproteobacteria</taxon>
        <taxon>Thiotrichales</taxon>
        <taxon>Thiotrichaceae</taxon>
        <taxon>Thioploca</taxon>
    </lineage>
</organism>
<dbReference type="SUPFAM" id="SSF81593">
    <property type="entry name" value="Nucleotidyltransferase substrate binding subunit/domain"/>
    <property type="match status" value="1"/>
</dbReference>
<dbReference type="OrthoDB" id="9810452at2"/>